<evidence type="ECO:0000313" key="14">
    <source>
        <dbReference type="Proteomes" id="UP000001544"/>
    </source>
</evidence>
<protein>
    <recommendedName>
        <fullName evidence="5">Molybdopterin synthase sulfur carrier subunit</fullName>
    </recommendedName>
    <alternativeName>
        <fullName evidence="11">MPT synthase subunit 1</fullName>
    </alternativeName>
    <alternativeName>
        <fullName evidence="8">Molybdenum cofactor biosynthesis protein D</fullName>
    </alternativeName>
    <alternativeName>
        <fullName evidence="10">Molybdopterin-converting factor small subunit</fullName>
    </alternativeName>
    <alternativeName>
        <fullName evidence="9">Molybdopterin-converting factor subunit 1</fullName>
    </alternativeName>
    <alternativeName>
        <fullName evidence="12">Sulfur carrier protein MoaD</fullName>
    </alternativeName>
</protein>
<keyword evidence="2" id="KW-0547">Nucleotide-binding</keyword>
<dbReference type="FunFam" id="3.10.20.30:FF:000010">
    <property type="entry name" value="Molybdopterin synthase sulfur carrier subunit"/>
    <property type="match status" value="1"/>
</dbReference>
<dbReference type="STRING" id="398511.BpOF4_02765"/>
<dbReference type="UniPathway" id="UPA00344"/>
<dbReference type="InterPro" id="IPR003749">
    <property type="entry name" value="ThiS/MoaD-like"/>
</dbReference>
<dbReference type="InterPro" id="IPR016155">
    <property type="entry name" value="Mopterin_synth/thiamin_S_b"/>
</dbReference>
<accession>D3FW88</accession>
<dbReference type="SUPFAM" id="SSF54285">
    <property type="entry name" value="MoaD/ThiS"/>
    <property type="match status" value="1"/>
</dbReference>
<dbReference type="InterPro" id="IPR044672">
    <property type="entry name" value="MOCS2A"/>
</dbReference>
<evidence type="ECO:0000256" key="1">
    <source>
        <dbReference type="ARBA" id="ARBA00005046"/>
    </source>
</evidence>
<evidence type="ECO:0000256" key="3">
    <source>
        <dbReference type="ARBA" id="ARBA00023150"/>
    </source>
</evidence>
<proteinExistence type="inferred from homology"/>
<sequence>MITLLLFAELAERLNTKEMQIDASGKSLKEVKEMVKEQHEGIAHVIDQSMIAVNEEYAEGTEVLKDGDVIAFIPPVSGG</sequence>
<dbReference type="PANTHER" id="PTHR33359:SF1">
    <property type="entry name" value="MOLYBDOPTERIN SYNTHASE SULFUR CARRIER SUBUNIT"/>
    <property type="match status" value="1"/>
</dbReference>
<dbReference type="HOGENOM" id="CLU_114601_4_1_9"/>
<dbReference type="PANTHER" id="PTHR33359">
    <property type="entry name" value="MOLYBDOPTERIN SYNTHASE SULFUR CARRIER SUBUNIT"/>
    <property type="match status" value="1"/>
</dbReference>
<keyword evidence="3" id="KW-0501">Molybdenum cofactor biosynthesis</keyword>
<evidence type="ECO:0000256" key="5">
    <source>
        <dbReference type="ARBA" id="ARBA00024247"/>
    </source>
</evidence>
<name>D3FW88_ALKPO</name>
<dbReference type="KEGG" id="bpf:BpOF4_02765"/>
<organism evidence="13 14">
    <name type="scientific">Alkalihalophilus pseudofirmus (strain ATCC BAA-2126 / JCM 17055 / OF4)</name>
    <name type="common">Bacillus pseudofirmus</name>
    <dbReference type="NCBI Taxonomy" id="398511"/>
    <lineage>
        <taxon>Bacteria</taxon>
        <taxon>Bacillati</taxon>
        <taxon>Bacillota</taxon>
        <taxon>Bacilli</taxon>
        <taxon>Bacillales</taxon>
        <taxon>Bacillaceae</taxon>
        <taxon>Alkalihalophilus</taxon>
    </lineage>
</organism>
<dbReference type="GO" id="GO:0006777">
    <property type="term" value="P:Mo-molybdopterin cofactor biosynthetic process"/>
    <property type="evidence" value="ECO:0007669"/>
    <property type="project" value="UniProtKB-KW"/>
</dbReference>
<dbReference type="GO" id="GO:1990133">
    <property type="term" value="C:molybdopterin adenylyltransferase complex"/>
    <property type="evidence" value="ECO:0007669"/>
    <property type="project" value="TreeGrafter"/>
</dbReference>
<reference evidence="13 14" key="1">
    <citation type="journal article" date="2011" name="Environ. Microbiol.">
        <title>Genome of alkaliphilic Bacillus pseudofirmus OF4 reveals adaptations that support the ability to grow in an external pH range from 7.5 to 11.4.</title>
        <authorList>
            <person name="Janto B."/>
            <person name="Ahmed A."/>
            <person name="Ito M."/>
            <person name="Liu J."/>
            <person name="Hicks D.B."/>
            <person name="Pagni S."/>
            <person name="Fackelmayer O.J."/>
            <person name="Smith T.A."/>
            <person name="Earl J."/>
            <person name="Elbourne L.D."/>
            <person name="Hassan K."/>
            <person name="Paulsen I.T."/>
            <person name="Kolsto A.B."/>
            <person name="Tourasse N.J."/>
            <person name="Ehrlich G.D."/>
            <person name="Boissy R."/>
            <person name="Ivey D.M."/>
            <person name="Li G."/>
            <person name="Xue Y."/>
            <person name="Ma Y."/>
            <person name="Hu F.Z."/>
            <person name="Krulwich T.A."/>
        </authorList>
    </citation>
    <scope>NUCLEOTIDE SEQUENCE [LARGE SCALE GENOMIC DNA]</scope>
    <source>
        <strain evidence="14">ATCC BAA-2126 / JCM 17055 / OF4</strain>
    </source>
</reference>
<comment type="pathway">
    <text evidence="1">Cofactor biosynthesis; molybdopterin biosynthesis.</text>
</comment>
<dbReference type="AlphaFoldDB" id="D3FW88"/>
<dbReference type="Pfam" id="PF02597">
    <property type="entry name" value="ThiS"/>
    <property type="match status" value="1"/>
</dbReference>
<evidence type="ECO:0000256" key="4">
    <source>
        <dbReference type="ARBA" id="ARBA00024200"/>
    </source>
</evidence>
<comment type="function">
    <text evidence="6">Involved in sulfur transfer in the conversion of molybdopterin precursor Z to molybdopterin.</text>
</comment>
<dbReference type="Proteomes" id="UP000001544">
    <property type="component" value="Chromosome"/>
</dbReference>
<gene>
    <name evidence="13" type="primary">moaD</name>
    <name evidence="13" type="ordered locus">BpOF4_02765</name>
</gene>
<dbReference type="Gene3D" id="3.10.20.30">
    <property type="match status" value="1"/>
</dbReference>
<dbReference type="CDD" id="cd00754">
    <property type="entry name" value="Ubl_MoaD"/>
    <property type="match status" value="1"/>
</dbReference>
<evidence type="ECO:0000256" key="10">
    <source>
        <dbReference type="ARBA" id="ARBA00077809"/>
    </source>
</evidence>
<evidence type="ECO:0000256" key="12">
    <source>
        <dbReference type="ARBA" id="ARBA00078992"/>
    </source>
</evidence>
<evidence type="ECO:0000256" key="2">
    <source>
        <dbReference type="ARBA" id="ARBA00022741"/>
    </source>
</evidence>
<evidence type="ECO:0000256" key="8">
    <source>
        <dbReference type="ARBA" id="ARBA00075076"/>
    </source>
</evidence>
<comment type="subunit">
    <text evidence="7">Heterotetramer of 2 MoaD subunits and 2 MoaE subunits. Forms a stable heterotetrameric complex of 2 MoaD and 2 MoeB during adenylation of MoaD by MoeB. During catalysis MoaD shuttles between the two heterotetrameric complexes.</text>
</comment>
<evidence type="ECO:0000313" key="13">
    <source>
        <dbReference type="EMBL" id="ADC48620.1"/>
    </source>
</evidence>
<dbReference type="NCBIfam" id="TIGR01682">
    <property type="entry name" value="moaD"/>
    <property type="match status" value="1"/>
</dbReference>
<dbReference type="GO" id="GO:0000166">
    <property type="term" value="F:nucleotide binding"/>
    <property type="evidence" value="ECO:0007669"/>
    <property type="project" value="UniProtKB-KW"/>
</dbReference>
<dbReference type="eggNOG" id="COG1977">
    <property type="taxonomic scope" value="Bacteria"/>
</dbReference>
<dbReference type="EMBL" id="CP001878">
    <property type="protein sequence ID" value="ADC48620.1"/>
    <property type="molecule type" value="Genomic_DNA"/>
</dbReference>
<evidence type="ECO:0000256" key="7">
    <source>
        <dbReference type="ARBA" id="ARBA00063099"/>
    </source>
</evidence>
<evidence type="ECO:0000256" key="9">
    <source>
        <dbReference type="ARBA" id="ARBA00076711"/>
    </source>
</evidence>
<evidence type="ECO:0000256" key="6">
    <source>
        <dbReference type="ARBA" id="ARBA00054425"/>
    </source>
</evidence>
<dbReference type="InterPro" id="IPR012675">
    <property type="entry name" value="Beta-grasp_dom_sf"/>
</dbReference>
<comment type="similarity">
    <text evidence="4">Belongs to the MoaD family.</text>
</comment>
<keyword evidence="14" id="KW-1185">Reference proteome</keyword>
<evidence type="ECO:0000256" key="11">
    <source>
        <dbReference type="ARBA" id="ARBA00078020"/>
    </source>
</evidence>